<evidence type="ECO:0000313" key="2">
    <source>
        <dbReference type="EMBL" id="KAA0036137.1"/>
    </source>
</evidence>
<organism evidence="2 3">
    <name type="scientific">Cucumis melo var. makuwa</name>
    <name type="common">Oriental melon</name>
    <dbReference type="NCBI Taxonomy" id="1194695"/>
    <lineage>
        <taxon>Eukaryota</taxon>
        <taxon>Viridiplantae</taxon>
        <taxon>Streptophyta</taxon>
        <taxon>Embryophyta</taxon>
        <taxon>Tracheophyta</taxon>
        <taxon>Spermatophyta</taxon>
        <taxon>Magnoliopsida</taxon>
        <taxon>eudicotyledons</taxon>
        <taxon>Gunneridae</taxon>
        <taxon>Pentapetalae</taxon>
        <taxon>rosids</taxon>
        <taxon>fabids</taxon>
        <taxon>Cucurbitales</taxon>
        <taxon>Cucurbitaceae</taxon>
        <taxon>Benincaseae</taxon>
        <taxon>Cucumis</taxon>
    </lineage>
</organism>
<proteinExistence type="predicted"/>
<dbReference type="AlphaFoldDB" id="A0A5A7T3G4"/>
<sequence length="294" mass="33618">MARHGHFGSPASLPLPLPRPLPEKHDKERVSIKYSVRDPLLVPLGEKEPKQTGDSRAGGSAWLEKQESARLEDWDRLGDGADRRGAEGSGSATTQTRLDFGAGAVRVRTRVARVAGRRLGQFFVLDFNDQAMNRFVEHRMLITFKEFWDDCHWHFKKYSDLDETCANPPNLLEQSWTNKATKEKQPYNHSNGSKSVLQRQHELVEQRGESIDRVELFWETYVRSRTFVWQAAEDTHVLGRRPDCSKGLGWGPKPKAHKTTSASSSLTSCLQFTEREIQLQVKLDEALEWIEHIE</sequence>
<dbReference type="EMBL" id="SSTE01019758">
    <property type="protein sequence ID" value="KAA0036137.1"/>
    <property type="molecule type" value="Genomic_DNA"/>
</dbReference>
<accession>A0A5A7T3G4</accession>
<evidence type="ECO:0000256" key="1">
    <source>
        <dbReference type="SAM" id="MobiDB-lite"/>
    </source>
</evidence>
<feature type="region of interest" description="Disordered" evidence="1">
    <location>
        <begin position="1"/>
        <end position="95"/>
    </location>
</feature>
<protein>
    <submittedName>
        <fullName evidence="2">CACTA en-spm transposon protein</fullName>
    </submittedName>
</protein>
<dbReference type="OrthoDB" id="1921870at2759"/>
<dbReference type="InterPro" id="IPR004252">
    <property type="entry name" value="Probable_transposase_24"/>
</dbReference>
<comment type="caution">
    <text evidence="2">The sequence shown here is derived from an EMBL/GenBank/DDBJ whole genome shotgun (WGS) entry which is preliminary data.</text>
</comment>
<gene>
    <name evidence="2" type="ORF">E6C27_scaffold338G00490</name>
</gene>
<dbReference type="Proteomes" id="UP000321393">
    <property type="component" value="Unassembled WGS sequence"/>
</dbReference>
<reference evidence="2 3" key="1">
    <citation type="submission" date="2019-08" db="EMBL/GenBank/DDBJ databases">
        <title>Draft genome sequences of two oriental melons (Cucumis melo L. var makuwa).</title>
        <authorList>
            <person name="Kwon S.-Y."/>
        </authorList>
    </citation>
    <scope>NUCLEOTIDE SEQUENCE [LARGE SCALE GENOMIC DNA]</scope>
    <source>
        <strain evidence="3">cv. SW 3</strain>
        <tissue evidence="2">Leaf</tissue>
    </source>
</reference>
<feature type="compositionally biased region" description="Basic and acidic residues" evidence="1">
    <location>
        <begin position="21"/>
        <end position="31"/>
    </location>
</feature>
<name>A0A5A7T3G4_CUCMM</name>
<evidence type="ECO:0000313" key="3">
    <source>
        <dbReference type="Proteomes" id="UP000321393"/>
    </source>
</evidence>
<dbReference type="Pfam" id="PF03004">
    <property type="entry name" value="Transposase_24"/>
    <property type="match status" value="1"/>
</dbReference>
<feature type="compositionally biased region" description="Basic and acidic residues" evidence="1">
    <location>
        <begin position="64"/>
        <end position="86"/>
    </location>
</feature>